<dbReference type="Proteomes" id="UP001066276">
    <property type="component" value="Chromosome 8"/>
</dbReference>
<reference evidence="1" key="1">
    <citation type="journal article" date="2022" name="bioRxiv">
        <title>Sequencing and chromosome-scale assembly of the giantPleurodeles waltlgenome.</title>
        <authorList>
            <person name="Brown T."/>
            <person name="Elewa A."/>
            <person name="Iarovenko S."/>
            <person name="Subramanian E."/>
            <person name="Araus A.J."/>
            <person name="Petzold A."/>
            <person name="Susuki M."/>
            <person name="Suzuki K.-i.T."/>
            <person name="Hayashi T."/>
            <person name="Toyoda A."/>
            <person name="Oliveira C."/>
            <person name="Osipova E."/>
            <person name="Leigh N.D."/>
            <person name="Simon A."/>
            <person name="Yun M.H."/>
        </authorList>
    </citation>
    <scope>NUCLEOTIDE SEQUENCE</scope>
    <source>
        <strain evidence="1">20211129_DDA</strain>
        <tissue evidence="1">Liver</tissue>
    </source>
</reference>
<protein>
    <submittedName>
        <fullName evidence="1">Uncharacterized protein</fullName>
    </submittedName>
</protein>
<gene>
    <name evidence="1" type="ORF">NDU88_008360</name>
</gene>
<proteinExistence type="predicted"/>
<dbReference type="AlphaFoldDB" id="A0AAV7NVU5"/>
<accession>A0AAV7NVU5</accession>
<comment type="caution">
    <text evidence="1">The sequence shown here is derived from an EMBL/GenBank/DDBJ whole genome shotgun (WGS) entry which is preliminary data.</text>
</comment>
<organism evidence="1 2">
    <name type="scientific">Pleurodeles waltl</name>
    <name type="common">Iberian ribbed newt</name>
    <dbReference type="NCBI Taxonomy" id="8319"/>
    <lineage>
        <taxon>Eukaryota</taxon>
        <taxon>Metazoa</taxon>
        <taxon>Chordata</taxon>
        <taxon>Craniata</taxon>
        <taxon>Vertebrata</taxon>
        <taxon>Euteleostomi</taxon>
        <taxon>Amphibia</taxon>
        <taxon>Batrachia</taxon>
        <taxon>Caudata</taxon>
        <taxon>Salamandroidea</taxon>
        <taxon>Salamandridae</taxon>
        <taxon>Pleurodelinae</taxon>
        <taxon>Pleurodeles</taxon>
    </lineage>
</organism>
<evidence type="ECO:0000313" key="1">
    <source>
        <dbReference type="EMBL" id="KAJ1120186.1"/>
    </source>
</evidence>
<evidence type="ECO:0000313" key="2">
    <source>
        <dbReference type="Proteomes" id="UP001066276"/>
    </source>
</evidence>
<name>A0AAV7NVU5_PLEWA</name>
<sequence length="116" mass="12419">MVKGRSSHSQRWSDFAMSTSVTRSRWLVVGGQSTDAHTWLPGRSPPSRPVGCCLPLEVRSCADDKSLPFFRDGQGRTAFVPLLQETPPGGTCLSCHRSLAGRGLTSAGCREDVSAG</sequence>
<keyword evidence="2" id="KW-1185">Reference proteome</keyword>
<dbReference type="EMBL" id="JANPWB010000012">
    <property type="protein sequence ID" value="KAJ1120186.1"/>
    <property type="molecule type" value="Genomic_DNA"/>
</dbReference>